<organism evidence="2 3">
    <name type="scientific">Aureitalea marina</name>
    <dbReference type="NCBI Taxonomy" id="930804"/>
    <lineage>
        <taxon>Bacteria</taxon>
        <taxon>Pseudomonadati</taxon>
        <taxon>Bacteroidota</taxon>
        <taxon>Flavobacteriia</taxon>
        <taxon>Flavobacteriales</taxon>
        <taxon>Flavobacteriaceae</taxon>
        <taxon>Aureitalea</taxon>
    </lineage>
</organism>
<evidence type="ECO:0000313" key="2">
    <source>
        <dbReference type="EMBL" id="PQB04574.1"/>
    </source>
</evidence>
<gene>
    <name evidence="2" type="ORF">BST85_06420</name>
</gene>
<dbReference type="Proteomes" id="UP000239800">
    <property type="component" value="Unassembled WGS sequence"/>
</dbReference>
<keyword evidence="1" id="KW-0472">Membrane</keyword>
<dbReference type="RefSeq" id="WP_104812500.1">
    <property type="nucleotide sequence ID" value="NZ_MQUB01000001.1"/>
</dbReference>
<keyword evidence="1" id="KW-0812">Transmembrane</keyword>
<keyword evidence="1" id="KW-1133">Transmembrane helix</keyword>
<evidence type="ECO:0000256" key="1">
    <source>
        <dbReference type="SAM" id="Phobius"/>
    </source>
</evidence>
<name>A0A2S7KPL4_9FLAO</name>
<dbReference type="AlphaFoldDB" id="A0A2S7KPL4"/>
<sequence>MELVKIETLLDKYFEGQTSLQEEQQLSSYFTGKDVDPSLAAYVPMFQGFEQARTEQSQQELELPQITRSNRNWWYGIAATLVVGLGIASFMLGGANGLTAEEQEALAAYEQARSSLILLSQSMNKGTESIAYLGEIDRVQAPLTHLGEFEKGQAHLARLNEFSSATNKVLK</sequence>
<keyword evidence="3" id="KW-1185">Reference proteome</keyword>
<evidence type="ECO:0000313" key="3">
    <source>
        <dbReference type="Proteomes" id="UP000239800"/>
    </source>
</evidence>
<proteinExistence type="predicted"/>
<comment type="caution">
    <text evidence="2">The sequence shown here is derived from an EMBL/GenBank/DDBJ whole genome shotgun (WGS) entry which is preliminary data.</text>
</comment>
<reference evidence="2 3" key="1">
    <citation type="submission" date="2016-11" db="EMBL/GenBank/DDBJ databases">
        <title>Trade-off between light-utilization and light-protection in marine flavobacteria.</title>
        <authorList>
            <person name="Kumagai Y."/>
        </authorList>
    </citation>
    <scope>NUCLEOTIDE SEQUENCE [LARGE SCALE GENOMIC DNA]</scope>
    <source>
        <strain evidence="2 3">NBRC 107741</strain>
    </source>
</reference>
<feature type="transmembrane region" description="Helical" evidence="1">
    <location>
        <begin position="73"/>
        <end position="93"/>
    </location>
</feature>
<protein>
    <submittedName>
        <fullName evidence="2">Uncharacterized protein</fullName>
    </submittedName>
</protein>
<dbReference type="EMBL" id="MQUB01000001">
    <property type="protein sequence ID" value="PQB04574.1"/>
    <property type="molecule type" value="Genomic_DNA"/>
</dbReference>
<accession>A0A2S7KPL4</accession>
<dbReference type="OrthoDB" id="1098521at2"/>